<evidence type="ECO:0000256" key="4">
    <source>
        <dbReference type="ARBA" id="ARBA00022833"/>
    </source>
</evidence>
<dbReference type="InterPro" id="IPR045877">
    <property type="entry name" value="ZFP36-like"/>
</dbReference>
<feature type="zinc finger region" description="C3H1-type" evidence="5">
    <location>
        <begin position="81"/>
        <end position="109"/>
    </location>
</feature>
<name>A0A914ZAC9_9BILA</name>
<organism evidence="7 8">
    <name type="scientific">Panagrolaimus superbus</name>
    <dbReference type="NCBI Taxonomy" id="310955"/>
    <lineage>
        <taxon>Eukaryota</taxon>
        <taxon>Metazoa</taxon>
        <taxon>Ecdysozoa</taxon>
        <taxon>Nematoda</taxon>
        <taxon>Chromadorea</taxon>
        <taxon>Rhabditida</taxon>
        <taxon>Tylenchina</taxon>
        <taxon>Panagrolaimomorpha</taxon>
        <taxon>Panagrolaimoidea</taxon>
        <taxon>Panagrolaimidae</taxon>
        <taxon>Panagrolaimus</taxon>
    </lineage>
</organism>
<evidence type="ECO:0000313" key="7">
    <source>
        <dbReference type="Proteomes" id="UP000887577"/>
    </source>
</evidence>
<feature type="domain" description="C3H1-type" evidence="6">
    <location>
        <begin position="81"/>
        <end position="109"/>
    </location>
</feature>
<dbReference type="InterPro" id="IPR000571">
    <property type="entry name" value="Znf_CCCH"/>
</dbReference>
<feature type="zinc finger region" description="C3H1-type" evidence="5">
    <location>
        <begin position="42"/>
        <end position="70"/>
    </location>
</feature>
<dbReference type="AlphaFoldDB" id="A0A914ZAC9"/>
<keyword evidence="1 5" id="KW-0479">Metal-binding</keyword>
<dbReference type="GO" id="GO:0010468">
    <property type="term" value="P:regulation of gene expression"/>
    <property type="evidence" value="ECO:0007669"/>
    <property type="project" value="UniProtKB-ARBA"/>
</dbReference>
<reference evidence="8" key="1">
    <citation type="submission" date="2022-11" db="UniProtKB">
        <authorList>
            <consortium name="WormBaseParasite"/>
        </authorList>
    </citation>
    <scope>IDENTIFICATION</scope>
</reference>
<dbReference type="Proteomes" id="UP000887577">
    <property type="component" value="Unplaced"/>
</dbReference>
<feature type="domain" description="C3H1-type" evidence="6">
    <location>
        <begin position="42"/>
        <end position="70"/>
    </location>
</feature>
<dbReference type="GO" id="GO:0008270">
    <property type="term" value="F:zinc ion binding"/>
    <property type="evidence" value="ECO:0007669"/>
    <property type="project" value="UniProtKB-KW"/>
</dbReference>
<keyword evidence="7" id="KW-1185">Reference proteome</keyword>
<dbReference type="SUPFAM" id="SSF90229">
    <property type="entry name" value="CCCH zinc finger"/>
    <property type="match status" value="2"/>
</dbReference>
<evidence type="ECO:0000256" key="5">
    <source>
        <dbReference type="PROSITE-ProRule" id="PRU00723"/>
    </source>
</evidence>
<evidence type="ECO:0000256" key="1">
    <source>
        <dbReference type="ARBA" id="ARBA00022723"/>
    </source>
</evidence>
<dbReference type="WBParaSite" id="PSU_v2.g7205.t1">
    <property type="protein sequence ID" value="PSU_v2.g7205.t1"/>
    <property type="gene ID" value="PSU_v2.g7205"/>
</dbReference>
<evidence type="ECO:0000259" key="6">
    <source>
        <dbReference type="PROSITE" id="PS50103"/>
    </source>
</evidence>
<protein>
    <submittedName>
        <fullName evidence="8">C3H1-type domain-containing protein</fullName>
    </submittedName>
</protein>
<dbReference type="PROSITE" id="PS50103">
    <property type="entry name" value="ZF_C3H1"/>
    <property type="match status" value="2"/>
</dbReference>
<dbReference type="GO" id="GO:0030154">
    <property type="term" value="P:cell differentiation"/>
    <property type="evidence" value="ECO:0007669"/>
    <property type="project" value="UniProtKB-ARBA"/>
</dbReference>
<dbReference type="GO" id="GO:0080090">
    <property type="term" value="P:regulation of primary metabolic process"/>
    <property type="evidence" value="ECO:0007669"/>
    <property type="project" value="UniProtKB-ARBA"/>
</dbReference>
<keyword evidence="3 5" id="KW-0863">Zinc-finger</keyword>
<dbReference type="FunFam" id="4.10.1000.10:FF:000001">
    <property type="entry name" value="zinc finger CCCH domain-containing protein 15-like"/>
    <property type="match status" value="1"/>
</dbReference>
<dbReference type="PANTHER" id="PTHR12547">
    <property type="entry name" value="CCCH ZINC FINGER/TIS11-RELATED"/>
    <property type="match status" value="1"/>
</dbReference>
<accession>A0A914ZAC9</accession>
<dbReference type="SMART" id="SM00356">
    <property type="entry name" value="ZnF_C3H1"/>
    <property type="match status" value="2"/>
</dbReference>
<dbReference type="FunFam" id="4.10.1000.10:FF:000018">
    <property type="entry name" value="Zinc finger protein"/>
    <property type="match status" value="1"/>
</dbReference>
<dbReference type="GO" id="GO:0003729">
    <property type="term" value="F:mRNA binding"/>
    <property type="evidence" value="ECO:0007669"/>
    <property type="project" value="InterPro"/>
</dbReference>
<evidence type="ECO:0000256" key="3">
    <source>
        <dbReference type="ARBA" id="ARBA00022771"/>
    </source>
</evidence>
<evidence type="ECO:0000313" key="8">
    <source>
        <dbReference type="WBParaSite" id="PSU_v2.g7205.t1"/>
    </source>
</evidence>
<dbReference type="Gene3D" id="4.10.1000.10">
    <property type="entry name" value="Zinc finger, CCCH-type"/>
    <property type="match status" value="2"/>
</dbReference>
<sequence>MSSTSTSAEINGMIHGMPVDEWRALSDEERAEYQRQRRREAAFKTAMCKLFRDTGECPYGATCRFAHYENELRPPPNPHPKHKTVLCRSFSTNGTCRYGARCQFIHRPTSLNTGSISRLPSPIRRNQNFNSSLHTSRLVIDSRPIFQTPRSPQPLKNTNSGVDAFSFTEFAEQLNSALNEASISSSRINIDDFNLDEYGPSVLDRRDFSHSCL</sequence>
<evidence type="ECO:0000256" key="2">
    <source>
        <dbReference type="ARBA" id="ARBA00022737"/>
    </source>
</evidence>
<proteinExistence type="predicted"/>
<keyword evidence="4 5" id="KW-0862">Zinc</keyword>
<dbReference type="GO" id="GO:0043186">
    <property type="term" value="C:P granule"/>
    <property type="evidence" value="ECO:0007669"/>
    <property type="project" value="UniProtKB-ARBA"/>
</dbReference>
<dbReference type="InterPro" id="IPR036855">
    <property type="entry name" value="Znf_CCCH_sf"/>
</dbReference>
<dbReference type="PANTHER" id="PTHR12547:SF18">
    <property type="entry name" value="PROTEIN TIS11"/>
    <property type="match status" value="1"/>
</dbReference>
<keyword evidence="2" id="KW-0677">Repeat</keyword>
<dbReference type="Pfam" id="PF00642">
    <property type="entry name" value="zf-CCCH"/>
    <property type="match status" value="2"/>
</dbReference>